<protein>
    <submittedName>
        <fullName evidence="2">Uncharacterized protein</fullName>
    </submittedName>
</protein>
<dbReference type="EMBL" id="JAAMPC010000003">
    <property type="protein sequence ID" value="KAG2323327.1"/>
    <property type="molecule type" value="Genomic_DNA"/>
</dbReference>
<dbReference type="Proteomes" id="UP000886595">
    <property type="component" value="Unassembled WGS sequence"/>
</dbReference>
<name>A0A8X7W593_BRACI</name>
<gene>
    <name evidence="2" type="ORF">Bca52824_016540</name>
</gene>
<comment type="caution">
    <text evidence="2">The sequence shown here is derived from an EMBL/GenBank/DDBJ whole genome shotgun (WGS) entry which is preliminary data.</text>
</comment>
<feature type="region of interest" description="Disordered" evidence="1">
    <location>
        <begin position="201"/>
        <end position="229"/>
    </location>
</feature>
<reference evidence="2 3" key="1">
    <citation type="submission" date="2020-02" db="EMBL/GenBank/DDBJ databases">
        <authorList>
            <person name="Ma Q."/>
            <person name="Huang Y."/>
            <person name="Song X."/>
            <person name="Pei D."/>
        </authorList>
    </citation>
    <scope>NUCLEOTIDE SEQUENCE [LARGE SCALE GENOMIC DNA]</scope>
    <source>
        <strain evidence="2">Sxm20200214</strain>
        <tissue evidence="2">Leaf</tissue>
    </source>
</reference>
<evidence type="ECO:0000313" key="3">
    <source>
        <dbReference type="Proteomes" id="UP000886595"/>
    </source>
</evidence>
<accession>A0A8X7W593</accession>
<evidence type="ECO:0000256" key="1">
    <source>
        <dbReference type="SAM" id="MobiDB-lite"/>
    </source>
</evidence>
<keyword evidence="3" id="KW-1185">Reference proteome</keyword>
<evidence type="ECO:0000313" key="2">
    <source>
        <dbReference type="EMBL" id="KAG2323327.1"/>
    </source>
</evidence>
<sequence>MSARLLKKMPNLEPPNCLVASAQISQFNDAVPKVEFEIPSVEPEDAAAYWEACGGLKPARAGLWTPPPFIPNHEPDCPSKSCSNGLASIRHFCRWARQIPRFRKIYRPSENCSSRRSAIGLISPLSGSIAPYPFTVPDLNWVCRLMKSRDQAWMASCRTRAGSRKERQALAKIERRIWEKWNPIPVSFDTVEAEAGVPDKMGEVDQPAPPIANDQSFGRSMTGVFDLGD</sequence>
<proteinExistence type="predicted"/>
<organism evidence="2 3">
    <name type="scientific">Brassica carinata</name>
    <name type="common">Ethiopian mustard</name>
    <name type="synonym">Abyssinian cabbage</name>
    <dbReference type="NCBI Taxonomy" id="52824"/>
    <lineage>
        <taxon>Eukaryota</taxon>
        <taxon>Viridiplantae</taxon>
        <taxon>Streptophyta</taxon>
        <taxon>Embryophyta</taxon>
        <taxon>Tracheophyta</taxon>
        <taxon>Spermatophyta</taxon>
        <taxon>Magnoliopsida</taxon>
        <taxon>eudicotyledons</taxon>
        <taxon>Gunneridae</taxon>
        <taxon>Pentapetalae</taxon>
        <taxon>rosids</taxon>
        <taxon>malvids</taxon>
        <taxon>Brassicales</taxon>
        <taxon>Brassicaceae</taxon>
        <taxon>Brassiceae</taxon>
        <taxon>Brassica</taxon>
    </lineage>
</organism>
<dbReference type="AlphaFoldDB" id="A0A8X7W593"/>